<name>A0A653BK66_CALMS</name>
<proteinExistence type="predicted"/>
<organism evidence="1 2">
    <name type="scientific">Callosobruchus maculatus</name>
    <name type="common">Southern cowpea weevil</name>
    <name type="synonym">Pulse bruchid</name>
    <dbReference type="NCBI Taxonomy" id="64391"/>
    <lineage>
        <taxon>Eukaryota</taxon>
        <taxon>Metazoa</taxon>
        <taxon>Ecdysozoa</taxon>
        <taxon>Arthropoda</taxon>
        <taxon>Hexapoda</taxon>
        <taxon>Insecta</taxon>
        <taxon>Pterygota</taxon>
        <taxon>Neoptera</taxon>
        <taxon>Endopterygota</taxon>
        <taxon>Coleoptera</taxon>
        <taxon>Polyphaga</taxon>
        <taxon>Cucujiformia</taxon>
        <taxon>Chrysomeloidea</taxon>
        <taxon>Chrysomelidae</taxon>
        <taxon>Bruchinae</taxon>
        <taxon>Bruchini</taxon>
        <taxon>Callosobruchus</taxon>
    </lineage>
</organism>
<keyword evidence="2" id="KW-1185">Reference proteome</keyword>
<sequence length="61" mass="6747">MDNVSQMEGYASVTVVEELVAPETATNSKDGRMEHANRLFSLPYLTVSSYISSAIKAMQNY</sequence>
<dbReference type="AlphaFoldDB" id="A0A653BK66"/>
<reference evidence="1 2" key="1">
    <citation type="submission" date="2019-01" db="EMBL/GenBank/DDBJ databases">
        <authorList>
            <person name="Sayadi A."/>
        </authorList>
    </citation>
    <scope>NUCLEOTIDE SEQUENCE [LARGE SCALE GENOMIC DNA]</scope>
</reference>
<dbReference type="EMBL" id="CAACVG010001512">
    <property type="protein sequence ID" value="VEN35375.1"/>
    <property type="molecule type" value="Genomic_DNA"/>
</dbReference>
<dbReference type="Proteomes" id="UP000410492">
    <property type="component" value="Unassembled WGS sequence"/>
</dbReference>
<accession>A0A653BK66</accession>
<gene>
    <name evidence="1" type="ORF">CALMAC_LOCUS1294</name>
</gene>
<protein>
    <submittedName>
        <fullName evidence="1">Uncharacterized protein</fullName>
    </submittedName>
</protein>
<evidence type="ECO:0000313" key="1">
    <source>
        <dbReference type="EMBL" id="VEN35375.1"/>
    </source>
</evidence>
<evidence type="ECO:0000313" key="2">
    <source>
        <dbReference type="Proteomes" id="UP000410492"/>
    </source>
</evidence>